<dbReference type="AlphaFoldDB" id="A0AAN4ZPQ7"/>
<feature type="compositionally biased region" description="Basic and acidic residues" evidence="1">
    <location>
        <begin position="19"/>
        <end position="43"/>
    </location>
</feature>
<keyword evidence="3" id="KW-1185">Reference proteome</keyword>
<protein>
    <submittedName>
        <fullName evidence="2">Uncharacterized protein</fullName>
    </submittedName>
</protein>
<feature type="non-terminal residue" evidence="2">
    <location>
        <position position="1"/>
    </location>
</feature>
<evidence type="ECO:0000313" key="2">
    <source>
        <dbReference type="EMBL" id="GMR43764.1"/>
    </source>
</evidence>
<proteinExistence type="predicted"/>
<reference evidence="3" key="1">
    <citation type="submission" date="2022-10" db="EMBL/GenBank/DDBJ databases">
        <title>Genome assembly of Pristionchus species.</title>
        <authorList>
            <person name="Yoshida K."/>
            <person name="Sommer R.J."/>
        </authorList>
    </citation>
    <scope>NUCLEOTIDE SEQUENCE [LARGE SCALE GENOMIC DNA]</scope>
    <source>
        <strain evidence="3">RS5460</strain>
    </source>
</reference>
<dbReference type="EMBL" id="BTRK01000003">
    <property type="protein sequence ID" value="GMR43764.1"/>
    <property type="molecule type" value="Genomic_DNA"/>
</dbReference>
<feature type="region of interest" description="Disordered" evidence="1">
    <location>
        <begin position="1"/>
        <end position="82"/>
    </location>
</feature>
<organism evidence="2 3">
    <name type="scientific">Pristionchus mayeri</name>
    <dbReference type="NCBI Taxonomy" id="1317129"/>
    <lineage>
        <taxon>Eukaryota</taxon>
        <taxon>Metazoa</taxon>
        <taxon>Ecdysozoa</taxon>
        <taxon>Nematoda</taxon>
        <taxon>Chromadorea</taxon>
        <taxon>Rhabditida</taxon>
        <taxon>Rhabditina</taxon>
        <taxon>Diplogasteromorpha</taxon>
        <taxon>Diplogasteroidea</taxon>
        <taxon>Neodiplogasteridae</taxon>
        <taxon>Pristionchus</taxon>
    </lineage>
</organism>
<sequence>GNEIGCQDSISGDQIESDGGDKEAVGNKDNIPKDSSKTVEVEKRRRSARNISKSVNYADSLEESDNEDQPTLKKVKSESTEVRDKIVHKNMRSSSKRDFQSKTYRARTVTAWQFHLRHNHSTNPYLSGCLLRGDCGHESYSHYHSFECEISNFTIIRIGNGPIRRLTDMPVTPQCVLCKVHPKTAYGYAQHLKKHHKTTLLANGINLLCSCGMRYISINGHKKHDKKCNGREYTLHRLD</sequence>
<dbReference type="Proteomes" id="UP001328107">
    <property type="component" value="Unassembled WGS sequence"/>
</dbReference>
<name>A0AAN4ZPQ7_9BILA</name>
<feature type="non-terminal residue" evidence="2">
    <location>
        <position position="239"/>
    </location>
</feature>
<accession>A0AAN4ZPQ7</accession>
<evidence type="ECO:0000313" key="3">
    <source>
        <dbReference type="Proteomes" id="UP001328107"/>
    </source>
</evidence>
<evidence type="ECO:0000256" key="1">
    <source>
        <dbReference type="SAM" id="MobiDB-lite"/>
    </source>
</evidence>
<gene>
    <name evidence="2" type="ORF">PMAYCL1PPCAC_13959</name>
</gene>
<comment type="caution">
    <text evidence="2">The sequence shown here is derived from an EMBL/GenBank/DDBJ whole genome shotgun (WGS) entry which is preliminary data.</text>
</comment>